<comment type="caution">
    <text evidence="1">The sequence shown here is derived from an EMBL/GenBank/DDBJ whole genome shotgun (WGS) entry which is preliminary data.</text>
</comment>
<protein>
    <submittedName>
        <fullName evidence="1">Uncharacterized protein</fullName>
    </submittedName>
</protein>
<dbReference type="AlphaFoldDB" id="A0A6V7WPS8"/>
<gene>
    <name evidence="1" type="ORF">MENT_LOCUS41701</name>
</gene>
<dbReference type="Proteomes" id="UP000580250">
    <property type="component" value="Unassembled WGS sequence"/>
</dbReference>
<name>A0A6V7WPS8_MELEN</name>
<evidence type="ECO:0000313" key="2">
    <source>
        <dbReference type="Proteomes" id="UP000580250"/>
    </source>
</evidence>
<evidence type="ECO:0000313" key="1">
    <source>
        <dbReference type="EMBL" id="CAD2189007.1"/>
    </source>
</evidence>
<organism evidence="1 2">
    <name type="scientific">Meloidogyne enterolobii</name>
    <name type="common">Root-knot nematode worm</name>
    <name type="synonym">Meloidogyne mayaguensis</name>
    <dbReference type="NCBI Taxonomy" id="390850"/>
    <lineage>
        <taxon>Eukaryota</taxon>
        <taxon>Metazoa</taxon>
        <taxon>Ecdysozoa</taxon>
        <taxon>Nematoda</taxon>
        <taxon>Chromadorea</taxon>
        <taxon>Rhabditida</taxon>
        <taxon>Tylenchina</taxon>
        <taxon>Tylenchomorpha</taxon>
        <taxon>Tylenchoidea</taxon>
        <taxon>Meloidogynidae</taxon>
        <taxon>Meloidogyninae</taxon>
        <taxon>Meloidogyne</taxon>
    </lineage>
</organism>
<dbReference type="EMBL" id="CAJEWN010000727">
    <property type="protein sequence ID" value="CAD2189007.1"/>
    <property type="molecule type" value="Genomic_DNA"/>
</dbReference>
<sequence>MNMTTNKKGSTEYDIAVIVEGTCMYKYFYKREYLNAMNIALMDGKIFDIGARLSILINYFRAGKWCVDCLKFNLTREQSEIFKPKNESSFIYLLYLCSDCAKITKIKLNIN</sequence>
<accession>A0A6V7WPS8</accession>
<proteinExistence type="predicted"/>
<reference evidence="1 2" key="1">
    <citation type="submission" date="2020-08" db="EMBL/GenBank/DDBJ databases">
        <authorList>
            <person name="Koutsovoulos G."/>
            <person name="Danchin GJ E."/>
        </authorList>
    </citation>
    <scope>NUCLEOTIDE SEQUENCE [LARGE SCALE GENOMIC DNA]</scope>
</reference>